<organism evidence="2">
    <name type="scientific">marine sediment metagenome</name>
    <dbReference type="NCBI Taxonomy" id="412755"/>
    <lineage>
        <taxon>unclassified sequences</taxon>
        <taxon>metagenomes</taxon>
        <taxon>ecological metagenomes</taxon>
    </lineage>
</organism>
<accession>A0A0F9I2J7</accession>
<comment type="caution">
    <text evidence="2">The sequence shown here is derived from an EMBL/GenBank/DDBJ whole genome shotgun (WGS) entry which is preliminary data.</text>
</comment>
<dbReference type="AlphaFoldDB" id="A0A0F9I2J7"/>
<evidence type="ECO:0000313" key="2">
    <source>
        <dbReference type="EMBL" id="KKM13899.1"/>
    </source>
</evidence>
<evidence type="ECO:0000256" key="1">
    <source>
        <dbReference type="SAM" id="MobiDB-lite"/>
    </source>
</evidence>
<feature type="non-terminal residue" evidence="2">
    <location>
        <position position="1"/>
    </location>
</feature>
<feature type="region of interest" description="Disordered" evidence="1">
    <location>
        <begin position="74"/>
        <end position="95"/>
    </location>
</feature>
<name>A0A0F9I2J7_9ZZZZ</name>
<dbReference type="EMBL" id="LAZR01015269">
    <property type="protein sequence ID" value="KKM13899.1"/>
    <property type="molecule type" value="Genomic_DNA"/>
</dbReference>
<sequence length="95" mass="10434">QGKVVEHADGVVRAERVTILALRLVDVVRWYDLSYPGGRNETIFGAPCGHTEYHVVSGIYRDFWALRRKCASVSPGLAPKPSGIPTDGLWDAVRG</sequence>
<gene>
    <name evidence="2" type="ORF">LCGC14_1711520</name>
</gene>
<proteinExistence type="predicted"/>
<reference evidence="2" key="1">
    <citation type="journal article" date="2015" name="Nature">
        <title>Complex archaea that bridge the gap between prokaryotes and eukaryotes.</title>
        <authorList>
            <person name="Spang A."/>
            <person name="Saw J.H."/>
            <person name="Jorgensen S.L."/>
            <person name="Zaremba-Niedzwiedzka K."/>
            <person name="Martijn J."/>
            <person name="Lind A.E."/>
            <person name="van Eijk R."/>
            <person name="Schleper C."/>
            <person name="Guy L."/>
            <person name="Ettema T.J."/>
        </authorList>
    </citation>
    <scope>NUCLEOTIDE SEQUENCE</scope>
</reference>
<protein>
    <submittedName>
        <fullName evidence="2">Uncharacterized protein</fullName>
    </submittedName>
</protein>